<reference evidence="1" key="1">
    <citation type="submission" date="2018-05" db="EMBL/GenBank/DDBJ databases">
        <authorList>
            <person name="Lanie J.A."/>
            <person name="Ng W.-L."/>
            <person name="Kazmierczak K.M."/>
            <person name="Andrzejewski T.M."/>
            <person name="Davidsen T.M."/>
            <person name="Wayne K.J."/>
            <person name="Tettelin H."/>
            <person name="Glass J.I."/>
            <person name="Rusch D."/>
            <person name="Podicherti R."/>
            <person name="Tsui H.-C.T."/>
            <person name="Winkler M.E."/>
        </authorList>
    </citation>
    <scope>NUCLEOTIDE SEQUENCE</scope>
</reference>
<protein>
    <submittedName>
        <fullName evidence="1">Uncharacterized protein</fullName>
    </submittedName>
</protein>
<name>A0A382K7A6_9ZZZZ</name>
<proteinExistence type="predicted"/>
<dbReference type="AlphaFoldDB" id="A0A382K7A6"/>
<gene>
    <name evidence="1" type="ORF">METZ01_LOCUS271405</name>
</gene>
<evidence type="ECO:0000313" key="1">
    <source>
        <dbReference type="EMBL" id="SVC18551.1"/>
    </source>
</evidence>
<dbReference type="EMBL" id="UINC01077948">
    <property type="protein sequence ID" value="SVC18551.1"/>
    <property type="molecule type" value="Genomic_DNA"/>
</dbReference>
<accession>A0A382K7A6</accession>
<sequence>MKSCAVNRLRLMPVYEASVVIGKDSAKDADRVATVLRDKTGNGLFLHARVYGIASKIFRLMVWKIEVVFGRSKSVV</sequence>
<organism evidence="1">
    <name type="scientific">marine metagenome</name>
    <dbReference type="NCBI Taxonomy" id="408172"/>
    <lineage>
        <taxon>unclassified sequences</taxon>
        <taxon>metagenomes</taxon>
        <taxon>ecological metagenomes</taxon>
    </lineage>
</organism>
<feature type="non-terminal residue" evidence="1">
    <location>
        <position position="76"/>
    </location>
</feature>